<organism evidence="3">
    <name type="scientific">Ceratitis capitata</name>
    <name type="common">Mediterranean fruit fly</name>
    <name type="synonym">Tephritis capitata</name>
    <dbReference type="NCBI Taxonomy" id="7213"/>
    <lineage>
        <taxon>Eukaryota</taxon>
        <taxon>Metazoa</taxon>
        <taxon>Ecdysozoa</taxon>
        <taxon>Arthropoda</taxon>
        <taxon>Hexapoda</taxon>
        <taxon>Insecta</taxon>
        <taxon>Pterygota</taxon>
        <taxon>Neoptera</taxon>
        <taxon>Endopterygota</taxon>
        <taxon>Diptera</taxon>
        <taxon>Brachycera</taxon>
        <taxon>Muscomorpha</taxon>
        <taxon>Tephritoidea</taxon>
        <taxon>Tephritidae</taxon>
        <taxon>Ceratitis</taxon>
        <taxon>Ceratitis</taxon>
    </lineage>
</organism>
<accession>W8BCK7</accession>
<feature type="non-terminal residue" evidence="3">
    <location>
        <position position="1"/>
    </location>
</feature>
<feature type="chain" id="PRO_5004909157" evidence="2">
    <location>
        <begin position="19"/>
        <end position="186"/>
    </location>
</feature>
<keyword evidence="2" id="KW-0732">Signal</keyword>
<dbReference type="AlphaFoldDB" id="W8BCK7"/>
<feature type="region of interest" description="Disordered" evidence="1">
    <location>
        <begin position="95"/>
        <end position="143"/>
    </location>
</feature>
<reference evidence="3" key="2">
    <citation type="journal article" date="2014" name="BMC Genomics">
        <title>A genomic perspective to assessing quality of mass-reared SIT flies used in Mediterranean fruit fly (Ceratitis capitata) eradication in California.</title>
        <authorList>
            <person name="Calla B."/>
            <person name="Hall B."/>
            <person name="Hou S."/>
            <person name="Geib S.M."/>
        </authorList>
    </citation>
    <scope>NUCLEOTIDE SEQUENCE</scope>
</reference>
<feature type="region of interest" description="Disordered" evidence="1">
    <location>
        <begin position="157"/>
        <end position="186"/>
    </location>
</feature>
<protein>
    <submittedName>
        <fullName evidence="3">Uncharacterized protein</fullName>
    </submittedName>
</protein>
<dbReference type="OrthoDB" id="286301at2759"/>
<proteinExistence type="evidence at transcript level"/>
<evidence type="ECO:0000313" key="3">
    <source>
        <dbReference type="EMBL" id="JAB94748.1"/>
    </source>
</evidence>
<feature type="compositionally biased region" description="Basic residues" evidence="1">
    <location>
        <begin position="177"/>
        <end position="186"/>
    </location>
</feature>
<feature type="compositionally biased region" description="Low complexity" evidence="1">
    <location>
        <begin position="125"/>
        <end position="143"/>
    </location>
</feature>
<feature type="compositionally biased region" description="Low complexity" evidence="1">
    <location>
        <begin position="159"/>
        <end position="176"/>
    </location>
</feature>
<sequence length="186" mass="21610">VFCCCCFLFVCNMRLMLCNSLLLGITCCLLAEIAAQGFNPNRAVNEVPIPFHNQFRRQLSSQQHILSDVQHHTQPRQAQQQQYFLQQSPSVEVPIQTQQQRNRQVLPTVNTRFPPSGNGRGNFASNPSANSNTNSNSNNEQYQQNSLFQRSTQNQLYTPQQPIRFQQPQQQQQQQPRLRRRRRRQG</sequence>
<feature type="non-terminal residue" evidence="3">
    <location>
        <position position="186"/>
    </location>
</feature>
<dbReference type="EMBL" id="GAMC01011807">
    <property type="protein sequence ID" value="JAB94748.1"/>
    <property type="molecule type" value="mRNA"/>
</dbReference>
<reference evidence="3" key="1">
    <citation type="submission" date="2013-07" db="EMBL/GenBank/DDBJ databases">
        <authorList>
            <person name="Geib S."/>
        </authorList>
    </citation>
    <scope>NUCLEOTIDE SEQUENCE</scope>
</reference>
<evidence type="ECO:0000256" key="2">
    <source>
        <dbReference type="SAM" id="SignalP"/>
    </source>
</evidence>
<feature type="signal peptide" evidence="2">
    <location>
        <begin position="1"/>
        <end position="18"/>
    </location>
</feature>
<feature type="compositionally biased region" description="Polar residues" evidence="1">
    <location>
        <begin position="95"/>
        <end position="113"/>
    </location>
</feature>
<evidence type="ECO:0000256" key="1">
    <source>
        <dbReference type="SAM" id="MobiDB-lite"/>
    </source>
</evidence>
<name>W8BCK7_CERCA</name>